<evidence type="ECO:0000313" key="1">
    <source>
        <dbReference type="EMBL" id="UWS33070.1"/>
    </source>
</evidence>
<dbReference type="EMBL" id="CP103445">
    <property type="protein sequence ID" value="UWS33070.1"/>
    <property type="molecule type" value="Genomic_DNA"/>
</dbReference>
<name>A0ABY5X6Q7_ERWPY</name>
<reference evidence="1" key="1">
    <citation type="submission" date="2022-07" db="EMBL/GenBank/DDBJ databases">
        <title>Genetic diversity of Erwinia pyrifoliae.</title>
        <authorList>
            <person name="Park D.S."/>
            <person name="Ham H."/>
        </authorList>
    </citation>
    <scope>NUCLEOTIDE SEQUENCE</scope>
    <source>
        <strain evidence="1">CP201486</strain>
    </source>
</reference>
<gene>
    <name evidence="1" type="ORF">NYP84_15930</name>
</gene>
<accession>A0ABY5X6Q7</accession>
<dbReference type="RefSeq" id="WP_168404166.1">
    <property type="nucleotide sequence ID" value="NZ_CP103445.1"/>
</dbReference>
<organism evidence="1 2">
    <name type="scientific">Erwinia pyrifoliae</name>
    <dbReference type="NCBI Taxonomy" id="79967"/>
    <lineage>
        <taxon>Bacteria</taxon>
        <taxon>Pseudomonadati</taxon>
        <taxon>Pseudomonadota</taxon>
        <taxon>Gammaproteobacteria</taxon>
        <taxon>Enterobacterales</taxon>
        <taxon>Erwiniaceae</taxon>
        <taxon>Erwinia</taxon>
    </lineage>
</organism>
<protein>
    <submittedName>
        <fullName evidence="1">Negative control protein of sporulation</fullName>
    </submittedName>
</protein>
<evidence type="ECO:0000313" key="2">
    <source>
        <dbReference type="Proteomes" id="UP001058553"/>
    </source>
</evidence>
<proteinExistence type="predicted"/>
<dbReference type="Proteomes" id="UP001058553">
    <property type="component" value="Chromosome"/>
</dbReference>
<sequence>MDTLSIPLSLCIYDDVSITVYPVETGHNPTQTYKDLKNAYIVGIRNSKRKILAAGVILSSIDNTCEQLAEAAAGIFAAHKVTAHLLTDAVSLPASKLQLHLDKGSIEEALSESELNMLYADFYVNHSVAGNA</sequence>
<keyword evidence="2" id="KW-1185">Reference proteome</keyword>